<evidence type="ECO:0000313" key="3">
    <source>
        <dbReference type="Proteomes" id="UP000265520"/>
    </source>
</evidence>
<dbReference type="EMBL" id="LXQA010730755">
    <property type="protein sequence ID" value="MCI68110.1"/>
    <property type="molecule type" value="Genomic_DNA"/>
</dbReference>
<proteinExistence type="predicted"/>
<feature type="region of interest" description="Disordered" evidence="1">
    <location>
        <begin position="1"/>
        <end position="20"/>
    </location>
</feature>
<feature type="non-terminal residue" evidence="2">
    <location>
        <position position="1"/>
    </location>
</feature>
<reference evidence="2 3" key="1">
    <citation type="journal article" date="2018" name="Front. Plant Sci.">
        <title>Red Clover (Trifolium pratense) and Zigzag Clover (T. medium) - A Picture of Genomic Similarities and Differences.</title>
        <authorList>
            <person name="Dluhosova J."/>
            <person name="Istvanek J."/>
            <person name="Nedelnik J."/>
            <person name="Repkova J."/>
        </authorList>
    </citation>
    <scope>NUCLEOTIDE SEQUENCE [LARGE SCALE GENOMIC DNA]</scope>
    <source>
        <strain evidence="3">cv. 10/8</strain>
        <tissue evidence="2">Leaf</tissue>
    </source>
</reference>
<dbReference type="Proteomes" id="UP000265520">
    <property type="component" value="Unassembled WGS sequence"/>
</dbReference>
<protein>
    <submittedName>
        <fullName evidence="2">Uncharacterized protein</fullName>
    </submittedName>
</protein>
<keyword evidence="3" id="KW-1185">Reference proteome</keyword>
<organism evidence="2 3">
    <name type="scientific">Trifolium medium</name>
    <dbReference type="NCBI Taxonomy" id="97028"/>
    <lineage>
        <taxon>Eukaryota</taxon>
        <taxon>Viridiplantae</taxon>
        <taxon>Streptophyta</taxon>
        <taxon>Embryophyta</taxon>
        <taxon>Tracheophyta</taxon>
        <taxon>Spermatophyta</taxon>
        <taxon>Magnoliopsida</taxon>
        <taxon>eudicotyledons</taxon>
        <taxon>Gunneridae</taxon>
        <taxon>Pentapetalae</taxon>
        <taxon>rosids</taxon>
        <taxon>fabids</taxon>
        <taxon>Fabales</taxon>
        <taxon>Fabaceae</taxon>
        <taxon>Papilionoideae</taxon>
        <taxon>50 kb inversion clade</taxon>
        <taxon>NPAAA clade</taxon>
        <taxon>Hologalegina</taxon>
        <taxon>IRL clade</taxon>
        <taxon>Trifolieae</taxon>
        <taxon>Trifolium</taxon>
    </lineage>
</organism>
<evidence type="ECO:0000313" key="2">
    <source>
        <dbReference type="EMBL" id="MCI68110.1"/>
    </source>
</evidence>
<name>A0A392U6G3_9FABA</name>
<evidence type="ECO:0000256" key="1">
    <source>
        <dbReference type="SAM" id="MobiDB-lite"/>
    </source>
</evidence>
<feature type="compositionally biased region" description="Basic and acidic residues" evidence="1">
    <location>
        <begin position="1"/>
        <end position="18"/>
    </location>
</feature>
<comment type="caution">
    <text evidence="2">The sequence shown here is derived from an EMBL/GenBank/DDBJ whole genome shotgun (WGS) entry which is preliminary data.</text>
</comment>
<dbReference type="AlphaFoldDB" id="A0A392U6G3"/>
<sequence>SGWKKDLKKDYLNQGDKHMRTRWNRKQKFIPLTRRAKNKVKNGWKD</sequence>
<accession>A0A392U6G3</accession>